<dbReference type="InterPro" id="IPR053178">
    <property type="entry name" value="Osmoadaptation_assoc"/>
</dbReference>
<dbReference type="PANTHER" id="PTHR38111:SF11">
    <property type="entry name" value="TRANSCRIPTION FACTOR DOMAIN-CONTAINING PROTEIN-RELATED"/>
    <property type="match status" value="1"/>
</dbReference>
<keyword evidence="1" id="KW-0539">Nucleus</keyword>
<dbReference type="SUPFAM" id="SSF57701">
    <property type="entry name" value="Zn2/Cys6 DNA-binding domain"/>
    <property type="match status" value="1"/>
</dbReference>
<dbReference type="Pfam" id="PF00172">
    <property type="entry name" value="Zn_clus"/>
    <property type="match status" value="1"/>
</dbReference>
<keyword evidence="4" id="KW-1185">Reference proteome</keyword>
<dbReference type="AlphaFoldDB" id="W3XEW3"/>
<dbReference type="PANTHER" id="PTHR38111">
    <property type="entry name" value="ZN(2)-C6 FUNGAL-TYPE DOMAIN-CONTAINING PROTEIN-RELATED"/>
    <property type="match status" value="1"/>
</dbReference>
<dbReference type="InterPro" id="IPR036864">
    <property type="entry name" value="Zn2-C6_fun-type_DNA-bd_sf"/>
</dbReference>
<dbReference type="Proteomes" id="UP000030651">
    <property type="component" value="Unassembled WGS sequence"/>
</dbReference>
<dbReference type="HOGENOM" id="CLU_021599_2_2_1"/>
<dbReference type="EMBL" id="KI912111">
    <property type="protein sequence ID" value="ETS83957.1"/>
    <property type="molecule type" value="Genomic_DNA"/>
</dbReference>
<accession>W3XEW3</accession>
<gene>
    <name evidence="3" type="ORF">PFICI_05833</name>
</gene>
<dbReference type="OMA" id="KGCVTCR"/>
<sequence length="497" mass="55311">MVGVPGRSQGCITCRSRKKGCDGQRPACLRCIQAGLQCGGYSRHPVFIASTPDSQGNLATYTRATPALTASSHTSQSSSAQDVTLSQSLTQTAYNARYMDMFWSHYLPCGETLTNEAMKLGNGGWINLALDLFSTDSTLQLAMQSVVLRGMGMRNADQSLMRQGSAAYSMCLKDFNKALSDSGRRSTDGILCTVKLLSLFEMHYGADETDKLAQQRSWGAHANGQLAMLTLREPQDFRSGKAHQLFVDYRYNLIISAIVERKRFVLDGKGWNTKPWKSIRKSPRDKLLDILSELCQVLEEVDHMQACTKLDEKTVLRQDILRRCWRLDELLRAWTNETTKLKNFEHDHSLEPKDPQDFALAHLTILYWATGALVHANLFALVDKDDALPPRINPLIFVHKVASAMPFFLHPRAGAMGPKIASFPLGMALQVYYGMEDEPSEDIDIFAGFTESGFDATAIVNFILSMQRGYVKTEVADRGGLQGTRTLAKAWMNLSGV</sequence>
<organism evidence="3 4">
    <name type="scientific">Pestalotiopsis fici (strain W106-1 / CGMCC3.15140)</name>
    <dbReference type="NCBI Taxonomy" id="1229662"/>
    <lineage>
        <taxon>Eukaryota</taxon>
        <taxon>Fungi</taxon>
        <taxon>Dikarya</taxon>
        <taxon>Ascomycota</taxon>
        <taxon>Pezizomycotina</taxon>
        <taxon>Sordariomycetes</taxon>
        <taxon>Xylariomycetidae</taxon>
        <taxon>Amphisphaeriales</taxon>
        <taxon>Sporocadaceae</taxon>
        <taxon>Pestalotiopsis</taxon>
    </lineage>
</organism>
<evidence type="ECO:0000313" key="4">
    <source>
        <dbReference type="Proteomes" id="UP000030651"/>
    </source>
</evidence>
<dbReference type="GO" id="GO:0008270">
    <property type="term" value="F:zinc ion binding"/>
    <property type="evidence" value="ECO:0007669"/>
    <property type="project" value="InterPro"/>
</dbReference>
<dbReference type="InParanoid" id="W3XEW3"/>
<dbReference type="eggNOG" id="ENOG502SNQ1">
    <property type="taxonomic scope" value="Eukaryota"/>
</dbReference>
<name>W3XEW3_PESFW</name>
<dbReference type="CDD" id="cd00067">
    <property type="entry name" value="GAL4"/>
    <property type="match status" value="1"/>
</dbReference>
<dbReference type="PROSITE" id="PS00463">
    <property type="entry name" value="ZN2_CY6_FUNGAL_1"/>
    <property type="match status" value="1"/>
</dbReference>
<feature type="domain" description="Zn(2)-C6 fungal-type" evidence="2">
    <location>
        <begin position="10"/>
        <end position="38"/>
    </location>
</feature>
<dbReference type="STRING" id="1229662.W3XEW3"/>
<dbReference type="GeneID" id="19270846"/>
<dbReference type="PROSITE" id="PS50048">
    <property type="entry name" value="ZN2_CY6_FUNGAL_2"/>
    <property type="match status" value="1"/>
</dbReference>
<dbReference type="Gene3D" id="4.10.240.10">
    <property type="entry name" value="Zn(2)-C6 fungal-type DNA-binding domain"/>
    <property type="match status" value="1"/>
</dbReference>
<dbReference type="SMART" id="SM00066">
    <property type="entry name" value="GAL4"/>
    <property type="match status" value="1"/>
</dbReference>
<protein>
    <recommendedName>
        <fullName evidence="2">Zn(2)-C6 fungal-type domain-containing protein</fullName>
    </recommendedName>
</protein>
<proteinExistence type="predicted"/>
<dbReference type="GO" id="GO:0000981">
    <property type="term" value="F:DNA-binding transcription factor activity, RNA polymerase II-specific"/>
    <property type="evidence" value="ECO:0007669"/>
    <property type="project" value="InterPro"/>
</dbReference>
<evidence type="ECO:0000256" key="1">
    <source>
        <dbReference type="ARBA" id="ARBA00023242"/>
    </source>
</evidence>
<evidence type="ECO:0000313" key="3">
    <source>
        <dbReference type="EMBL" id="ETS83957.1"/>
    </source>
</evidence>
<reference evidence="4" key="1">
    <citation type="journal article" date="2015" name="BMC Genomics">
        <title>Genomic and transcriptomic analysis of the endophytic fungus Pestalotiopsis fici reveals its lifestyle and high potential for synthesis of natural products.</title>
        <authorList>
            <person name="Wang X."/>
            <person name="Zhang X."/>
            <person name="Liu L."/>
            <person name="Xiang M."/>
            <person name="Wang W."/>
            <person name="Sun X."/>
            <person name="Che Y."/>
            <person name="Guo L."/>
            <person name="Liu G."/>
            <person name="Guo L."/>
            <person name="Wang C."/>
            <person name="Yin W.B."/>
            <person name="Stadler M."/>
            <person name="Zhang X."/>
            <person name="Liu X."/>
        </authorList>
    </citation>
    <scope>NUCLEOTIDE SEQUENCE [LARGE SCALE GENOMIC DNA]</scope>
    <source>
        <strain evidence="4">W106-1 / CGMCC3.15140</strain>
    </source>
</reference>
<dbReference type="OrthoDB" id="3525185at2759"/>
<evidence type="ECO:0000259" key="2">
    <source>
        <dbReference type="PROSITE" id="PS50048"/>
    </source>
</evidence>
<dbReference type="KEGG" id="pfy:PFICI_05833"/>
<dbReference type="InterPro" id="IPR001138">
    <property type="entry name" value="Zn2Cys6_DnaBD"/>
</dbReference>
<dbReference type="RefSeq" id="XP_007832605.1">
    <property type="nucleotide sequence ID" value="XM_007834414.1"/>
</dbReference>